<dbReference type="PANTHER" id="PTHR32494:SF19">
    <property type="entry name" value="ALLANTOATE DEIMINASE-RELATED"/>
    <property type="match status" value="1"/>
</dbReference>
<evidence type="ECO:0000256" key="1">
    <source>
        <dbReference type="ARBA" id="ARBA00001936"/>
    </source>
</evidence>
<keyword evidence="4" id="KW-0479">Metal-binding</keyword>
<dbReference type="Pfam" id="PF01546">
    <property type="entry name" value="Peptidase_M20"/>
    <property type="match status" value="1"/>
</dbReference>
<evidence type="ECO:0000256" key="6">
    <source>
        <dbReference type="ARBA" id="ARBA00023211"/>
    </source>
</evidence>
<dbReference type="NCBIfam" id="TIGR01879">
    <property type="entry name" value="hydantase"/>
    <property type="match status" value="1"/>
</dbReference>
<comment type="subunit">
    <text evidence="3">Homodimer.</text>
</comment>
<evidence type="ECO:0000256" key="4">
    <source>
        <dbReference type="ARBA" id="ARBA00022723"/>
    </source>
</evidence>
<evidence type="ECO:0000256" key="3">
    <source>
        <dbReference type="ARBA" id="ARBA00011738"/>
    </source>
</evidence>
<comment type="similarity">
    <text evidence="2">Belongs to the peptidase M20 family.</text>
</comment>
<dbReference type="RefSeq" id="WP_378939659.1">
    <property type="nucleotide sequence ID" value="NZ_JBHLVO010000055.1"/>
</dbReference>
<keyword evidence="5" id="KW-0378">Hydrolase</keyword>
<dbReference type="NCBIfam" id="NF006771">
    <property type="entry name" value="PRK09290.1-5"/>
    <property type="match status" value="1"/>
</dbReference>
<sequence length="416" mass="44922">MNPLGKLQQKINANRINQRIEDLACCSSSSIGVTRLPFTEEGIRAELLVEKWMIDAGMKVRKDGLNNIIGRYEGKNPSAPVLIIGSHLDTVIEGGKYDGMLGVVTGIEVVKVLFENGIVLEHPIEVVGFCDEEGVRFHATYLGSKALAGTFTEYDLQRADESGITLADSLTQIGIDPQQYMLAKKSKEDVLGYLELHIEQGPVLEKQNEAVGFVSGIAGVTRLSFEIIGKSGHAGTVPIPIRRDALVGASEIICLIESVAKKHEPLVATVGKLSVHPGASNVIPGLVKGTLDIRDINEARKQIAVNTILEKSKSICDSRGLTIKFETVMEAPPVKCSEKFNSIIELSIKEHGGKALSLISGAGHDAVAMADLTEVAMIFVRCRDGLSHHPDEFVTLEDMEAGAEIMYLTVLKMAGK</sequence>
<comment type="cofactor">
    <cofactor evidence="1">
        <name>Mn(2+)</name>
        <dbReference type="ChEBI" id="CHEBI:29035"/>
    </cofactor>
</comment>
<dbReference type="NCBIfam" id="NF006775">
    <property type="entry name" value="PRK09290.2-5"/>
    <property type="match status" value="1"/>
</dbReference>
<dbReference type="SUPFAM" id="SSF55031">
    <property type="entry name" value="Bacterial exopeptidase dimerisation domain"/>
    <property type="match status" value="1"/>
</dbReference>
<dbReference type="Gene3D" id="3.40.630.10">
    <property type="entry name" value="Zn peptidases"/>
    <property type="match status" value="1"/>
</dbReference>
<dbReference type="CDD" id="cd03884">
    <property type="entry name" value="M20_bAS"/>
    <property type="match status" value="1"/>
</dbReference>
<dbReference type="PANTHER" id="PTHR32494">
    <property type="entry name" value="ALLANTOATE DEIMINASE-RELATED"/>
    <property type="match status" value="1"/>
</dbReference>
<keyword evidence="6" id="KW-0464">Manganese</keyword>
<organism evidence="7 8">
    <name type="scientific">Metabacillus herbersteinensis</name>
    <dbReference type="NCBI Taxonomy" id="283816"/>
    <lineage>
        <taxon>Bacteria</taxon>
        <taxon>Bacillati</taxon>
        <taxon>Bacillota</taxon>
        <taxon>Bacilli</taxon>
        <taxon>Bacillales</taxon>
        <taxon>Bacillaceae</taxon>
        <taxon>Metabacillus</taxon>
    </lineage>
</organism>
<accession>A0ABV6GMM2</accession>
<reference evidence="7 8" key="1">
    <citation type="submission" date="2024-09" db="EMBL/GenBank/DDBJ databases">
        <authorList>
            <person name="Sun Q."/>
            <person name="Mori K."/>
        </authorList>
    </citation>
    <scope>NUCLEOTIDE SEQUENCE [LARGE SCALE GENOMIC DNA]</scope>
    <source>
        <strain evidence="7 8">CCM 7228</strain>
    </source>
</reference>
<dbReference type="InterPro" id="IPR036264">
    <property type="entry name" value="Bact_exopeptidase_dim_dom"/>
</dbReference>
<dbReference type="InterPro" id="IPR010158">
    <property type="entry name" value="Amidase_Cbmase"/>
</dbReference>
<keyword evidence="8" id="KW-1185">Reference proteome</keyword>
<gene>
    <name evidence="7" type="ORF">ACFFIX_26885</name>
</gene>
<dbReference type="Gene3D" id="3.30.70.360">
    <property type="match status" value="1"/>
</dbReference>
<evidence type="ECO:0000256" key="2">
    <source>
        <dbReference type="ARBA" id="ARBA00006153"/>
    </source>
</evidence>
<dbReference type="Proteomes" id="UP001589854">
    <property type="component" value="Unassembled WGS sequence"/>
</dbReference>
<dbReference type="InterPro" id="IPR002933">
    <property type="entry name" value="Peptidase_M20"/>
</dbReference>
<evidence type="ECO:0000256" key="5">
    <source>
        <dbReference type="ARBA" id="ARBA00022801"/>
    </source>
</evidence>
<evidence type="ECO:0000313" key="8">
    <source>
        <dbReference type="Proteomes" id="UP001589854"/>
    </source>
</evidence>
<dbReference type="SUPFAM" id="SSF53187">
    <property type="entry name" value="Zn-dependent exopeptidases"/>
    <property type="match status" value="1"/>
</dbReference>
<name>A0ABV6GMM2_9BACI</name>
<comment type="caution">
    <text evidence="7">The sequence shown here is derived from an EMBL/GenBank/DDBJ whole genome shotgun (WGS) entry which is preliminary data.</text>
</comment>
<proteinExistence type="inferred from homology"/>
<evidence type="ECO:0000313" key="7">
    <source>
        <dbReference type="EMBL" id="MFC0274931.1"/>
    </source>
</evidence>
<protein>
    <submittedName>
        <fullName evidence="7">Allantoate amidohydrolase</fullName>
    </submittedName>
</protein>
<dbReference type="EMBL" id="JBHLVO010000055">
    <property type="protein sequence ID" value="MFC0274931.1"/>
    <property type="molecule type" value="Genomic_DNA"/>
</dbReference>
<dbReference type="PIRSF" id="PIRSF001235">
    <property type="entry name" value="Amidase_carbamoylase"/>
    <property type="match status" value="1"/>
</dbReference>